<dbReference type="InterPro" id="IPR034085">
    <property type="entry name" value="TOG"/>
</dbReference>
<feature type="compositionally biased region" description="Low complexity" evidence="8">
    <location>
        <begin position="622"/>
        <end position="638"/>
    </location>
</feature>
<evidence type="ECO:0000313" key="11">
    <source>
        <dbReference type="Proteomes" id="UP000242877"/>
    </source>
</evidence>
<feature type="compositionally biased region" description="Polar residues" evidence="8">
    <location>
        <begin position="605"/>
        <end position="621"/>
    </location>
</feature>
<keyword evidence="6" id="KW-0498">Mitosis</keyword>
<keyword evidence="5" id="KW-0493">Microtubule</keyword>
<keyword evidence="4" id="KW-0132">Cell division</keyword>
<evidence type="ECO:0000256" key="8">
    <source>
        <dbReference type="SAM" id="MobiDB-lite"/>
    </source>
</evidence>
<evidence type="ECO:0000313" key="10">
    <source>
        <dbReference type="EMBL" id="KZZ87040.1"/>
    </source>
</evidence>
<comment type="subunit">
    <text evidence="3">Interacts with microtubules.</text>
</comment>
<dbReference type="PANTHER" id="PTHR21567:SF9">
    <property type="entry name" value="CLIP-ASSOCIATING PROTEIN"/>
    <property type="match status" value="1"/>
</dbReference>
<accession>A0A166N0G7</accession>
<feature type="compositionally biased region" description="Basic and acidic residues" evidence="8">
    <location>
        <begin position="838"/>
        <end position="850"/>
    </location>
</feature>
<dbReference type="EMBL" id="AZGZ01000040">
    <property type="protein sequence ID" value="KZZ87040.1"/>
    <property type="molecule type" value="Genomic_DNA"/>
</dbReference>
<feature type="region of interest" description="Disordered" evidence="8">
    <location>
        <begin position="812"/>
        <end position="1030"/>
    </location>
</feature>
<sequence>MEATALEALAAIKNSNLSIETKSAYLTKLKSEIKRDNIPDSSIPIVFDTLKIALPSPSLATAGFSTLGHVLKRLYLQQEHRAIALQGRAIYPLLLDRLGDHREKMRQQAAQAFADFWAASKSDVESYVLEGALVGRNPRAKEASMIWLAKMTREQGLLFRSYVPSLVTCLEDADVGVRETAKGTVIELFQNAPPKAQSDLKKQLQLHNVRKSIVTSILSSIGASIDDLGPPSSSQPGPGQLSRPESTRPGSSLSTRRDGGLPPRSGSALSTHSQDHHLDHRKERAPSQSDGSELPPPSAGIIDATTDGESIEPYTVHSHRELDDIFRDMTPYFEGRETEQNWLPREKSVLLLRRITRGNAPLDFSTYFVAGIKALLDGILKVVNSLRTTVSTAGCALIQDLAHTLGPAIDPWVEMLLQNMIKVCSALKKITSQNGNVTVDAIVGNASYTGRIMQHMWFAVTDKNVQPRLYVTGWLKTLMNTHAQAHRGAMEHNGGVDVLEKCIKKGLGDANPGVREAMRSTYWLFWKFWRERADDIMEGLDAKSQKLLEKDPSNPNVDHAAPAAGGGRLKSAASAKNTPSRPTLKETIAAQKRAKLQAQKAAAANGNTGASSRPESALSNHSSNTRGTASTTASNSTGQSIPPSAPMPSAKPTRPGQARVNTTAAAAGMGMPTGTLSSAPMRPGARSKQQQQQSRPVTADLYDQRNDSNGRSRASSPSPTSQGHSQGYREYQPSSTRQGITPARKPREHARSGSKQENVIPPMDADGRSVNKPRRLDIAALKADGRQAVLVAHAGNARSPTVVMSPAMDDDVFMDGTGEDGGEGVNVPPAPLPPAPVELERERMRRRDGEGDVEMDDREMQQQREMERQEAAEVPLPESDTLSPPPPPHQRPQGHEHETQNDFLPEPQPASQDDLQGQEELQSPGTPRSPGGSVIMSMHEGSATPPRQPQSQIHQLQHRASRIPLSPRAIAGFSKSPQVQSQQYTDGPISPSPVRSHNNGSRSGSGSSHSGVGMAAIGGNRPPLRSRGHITKQEIQAMQASPRSMDASKRLAAVVADDEENLHDDNADADQMITSPSPKTRSRDFHDEASTPSPRRVRNQDDDGNIRYGAMSRRTSGQLNDVMRTPPPASAGMGIARGSPFGQQRRRQVSGNNIIVPQEQQQYPGKQVARSPIDRQRPMQSLYNQSQSQGQGQVKSPLRPSPLPLLNKKSRAKVPSISVSEREARPVFRYEETDRDRQARDEMKGRIRALSPDSRDPERALKMIQSAMNKISQGDGVDLLSFKKLQSMIIYHEENVFADEAFFDNFLSAVCGALEKPLPNAHDDALFAMMSQAEQKKKVDRAQDMKKQYLTIIKVLSTMKPVFFAKRHVMVMGALVHVATLFEARDHIVSTIESAIERIVERCDEFGVLDGVLDIVDGEISREEEQRDGNAHDSVHEEGNQGLRTFVVGAEVIAQLIAKLNENGAAIDTHMRERIGRVTDLMACHENIDVRRAAKGIVLPLYENVKSDEEFWDLLGRQHQGRNLLTYYIKTSQRGAN</sequence>
<keyword evidence="11" id="KW-1185">Reference proteome</keyword>
<feature type="compositionally biased region" description="Polar residues" evidence="8">
    <location>
        <begin position="909"/>
        <end position="926"/>
    </location>
</feature>
<dbReference type="Pfam" id="PF12348">
    <property type="entry name" value="CLASP_N"/>
    <property type="match status" value="2"/>
</dbReference>
<feature type="compositionally biased region" description="Low complexity" evidence="8">
    <location>
        <begin position="872"/>
        <end position="882"/>
    </location>
</feature>
<proteinExistence type="inferred from homology"/>
<dbReference type="PANTHER" id="PTHR21567">
    <property type="entry name" value="CLASP"/>
    <property type="match status" value="1"/>
</dbReference>
<feature type="compositionally biased region" description="Acidic residues" evidence="8">
    <location>
        <begin position="812"/>
        <end position="822"/>
    </location>
</feature>
<feature type="compositionally biased region" description="Low complexity" evidence="8">
    <location>
        <begin position="228"/>
        <end position="242"/>
    </location>
</feature>
<evidence type="ECO:0000256" key="4">
    <source>
        <dbReference type="ARBA" id="ARBA00022618"/>
    </source>
</evidence>
<dbReference type="GO" id="GO:0060172">
    <property type="term" value="P:astral microtubule depolymerization"/>
    <property type="evidence" value="ECO:0007669"/>
    <property type="project" value="TreeGrafter"/>
</dbReference>
<dbReference type="InterPro" id="IPR016024">
    <property type="entry name" value="ARM-type_fold"/>
</dbReference>
<dbReference type="SMART" id="SM01349">
    <property type="entry name" value="TOG"/>
    <property type="match status" value="2"/>
</dbReference>
<comment type="caution">
    <text evidence="10">The sequence shown here is derived from an EMBL/GenBank/DDBJ whole genome shotgun (WGS) entry which is preliminary data.</text>
</comment>
<feature type="compositionally biased region" description="Polar residues" evidence="8">
    <location>
        <begin position="687"/>
        <end position="696"/>
    </location>
</feature>
<feature type="compositionally biased region" description="Low complexity" evidence="8">
    <location>
        <begin position="994"/>
        <end position="1013"/>
    </location>
</feature>
<dbReference type="InterPro" id="IPR024395">
    <property type="entry name" value="CLASP_N_dom"/>
</dbReference>
<feature type="compositionally biased region" description="Low complexity" evidence="8">
    <location>
        <begin position="662"/>
        <end position="675"/>
    </location>
</feature>
<dbReference type="GO" id="GO:1990023">
    <property type="term" value="C:mitotic spindle midzone"/>
    <property type="evidence" value="ECO:0007669"/>
    <property type="project" value="TreeGrafter"/>
</dbReference>
<evidence type="ECO:0000256" key="2">
    <source>
        <dbReference type="ARBA" id="ARBA00009549"/>
    </source>
</evidence>
<dbReference type="GO" id="GO:0090307">
    <property type="term" value="P:mitotic spindle assembly"/>
    <property type="evidence" value="ECO:0007669"/>
    <property type="project" value="TreeGrafter"/>
</dbReference>
<feature type="region of interest" description="Disordered" evidence="8">
    <location>
        <begin position="225"/>
        <end position="309"/>
    </location>
</feature>
<dbReference type="GO" id="GO:0005815">
    <property type="term" value="C:microtubule organizing center"/>
    <property type="evidence" value="ECO:0007669"/>
    <property type="project" value="TreeGrafter"/>
</dbReference>
<dbReference type="GO" id="GO:0008017">
    <property type="term" value="F:microtubule binding"/>
    <property type="evidence" value="ECO:0007669"/>
    <property type="project" value="TreeGrafter"/>
</dbReference>
<feature type="compositionally biased region" description="Polar residues" evidence="8">
    <location>
        <begin position="711"/>
        <end position="725"/>
    </location>
</feature>
<gene>
    <name evidence="10" type="ORF">AAP_05986</name>
</gene>
<feature type="region of interest" description="Disordered" evidence="8">
    <location>
        <begin position="548"/>
        <end position="770"/>
    </location>
</feature>
<evidence type="ECO:0000256" key="6">
    <source>
        <dbReference type="ARBA" id="ARBA00022776"/>
    </source>
</evidence>
<comment type="similarity">
    <text evidence="2">Belongs to the CLASP family.</text>
</comment>
<feature type="region of interest" description="Disordered" evidence="8">
    <location>
        <begin position="1181"/>
        <end position="1218"/>
    </location>
</feature>
<feature type="domain" description="TOG" evidence="9">
    <location>
        <begin position="318"/>
        <end position="560"/>
    </location>
</feature>
<evidence type="ECO:0000259" key="9">
    <source>
        <dbReference type="SMART" id="SM01349"/>
    </source>
</evidence>
<evidence type="ECO:0000256" key="3">
    <source>
        <dbReference type="ARBA" id="ARBA00011375"/>
    </source>
</evidence>
<reference evidence="10 11" key="1">
    <citation type="journal article" date="2016" name="Genome Biol. Evol.">
        <title>Divergent and convergent evolution of fungal pathogenicity.</title>
        <authorList>
            <person name="Shang Y."/>
            <person name="Xiao G."/>
            <person name="Zheng P."/>
            <person name="Cen K."/>
            <person name="Zhan S."/>
            <person name="Wang C."/>
        </authorList>
    </citation>
    <scope>NUCLEOTIDE SEQUENCE [LARGE SCALE GENOMIC DNA]</scope>
    <source>
        <strain evidence="10 11">ARSEF 7405</strain>
    </source>
</reference>
<feature type="compositionally biased region" description="Basic and acidic residues" evidence="8">
    <location>
        <begin position="858"/>
        <end position="871"/>
    </location>
</feature>
<organism evidence="10 11">
    <name type="scientific">Ascosphaera apis ARSEF 7405</name>
    <dbReference type="NCBI Taxonomy" id="392613"/>
    <lineage>
        <taxon>Eukaryota</taxon>
        <taxon>Fungi</taxon>
        <taxon>Dikarya</taxon>
        <taxon>Ascomycota</taxon>
        <taxon>Pezizomycotina</taxon>
        <taxon>Eurotiomycetes</taxon>
        <taxon>Eurotiomycetidae</taxon>
        <taxon>Onygenales</taxon>
        <taxon>Ascosphaeraceae</taxon>
        <taxon>Ascosphaera</taxon>
    </lineage>
</organism>
<dbReference type="Gene3D" id="1.25.10.10">
    <property type="entry name" value="Leucine-rich Repeat Variant"/>
    <property type="match status" value="2"/>
</dbReference>
<dbReference type="SUPFAM" id="SSF48371">
    <property type="entry name" value="ARM repeat"/>
    <property type="match status" value="1"/>
</dbReference>
<feature type="domain" description="TOG" evidence="9">
    <location>
        <begin position="1"/>
        <end position="231"/>
    </location>
</feature>
<comment type="subcellular location">
    <subcellularLocation>
        <location evidence="1">Cytoplasm</location>
        <location evidence="1">Cytoskeleton</location>
        <location evidence="1">Spindle</location>
    </subcellularLocation>
</comment>
<dbReference type="InterPro" id="IPR011989">
    <property type="entry name" value="ARM-like"/>
</dbReference>
<keyword evidence="6" id="KW-0131">Cell cycle</keyword>
<dbReference type="GO" id="GO:0051301">
    <property type="term" value="P:cell division"/>
    <property type="evidence" value="ECO:0007669"/>
    <property type="project" value="UniProtKB-KW"/>
</dbReference>
<name>A0A166N0G7_9EURO</name>
<feature type="compositionally biased region" description="Polar residues" evidence="8">
    <location>
        <begin position="975"/>
        <end position="985"/>
    </location>
</feature>
<protein>
    <submittedName>
        <fullName evidence="10">HEAT repeat protein</fullName>
    </submittedName>
</protein>
<feature type="region of interest" description="Disordered" evidence="8">
    <location>
        <begin position="1059"/>
        <end position="1147"/>
    </location>
</feature>
<comment type="function">
    <text evidence="7">Microtubule binding protein that promotes the stabilization of dynamic microtubules. Required for mitotic spindle formation.</text>
</comment>
<dbReference type="GO" id="GO:0005881">
    <property type="term" value="C:cytoplasmic microtubule"/>
    <property type="evidence" value="ECO:0007669"/>
    <property type="project" value="TreeGrafter"/>
</dbReference>
<feature type="compositionally biased region" description="Basic and acidic residues" evidence="8">
    <location>
        <begin position="273"/>
        <end position="285"/>
    </location>
</feature>
<feature type="compositionally biased region" description="Low complexity" evidence="8">
    <location>
        <begin position="1185"/>
        <end position="1198"/>
    </location>
</feature>
<dbReference type="OrthoDB" id="46159at2759"/>
<dbReference type="GO" id="GO:0005876">
    <property type="term" value="C:spindle microtubule"/>
    <property type="evidence" value="ECO:0007669"/>
    <property type="project" value="TreeGrafter"/>
</dbReference>
<evidence type="ECO:0000256" key="5">
    <source>
        <dbReference type="ARBA" id="ARBA00022701"/>
    </source>
</evidence>
<evidence type="ECO:0000256" key="1">
    <source>
        <dbReference type="ARBA" id="ARBA00004186"/>
    </source>
</evidence>
<dbReference type="VEuPathDB" id="FungiDB:AAP_05986"/>
<evidence type="ECO:0000256" key="7">
    <source>
        <dbReference type="ARBA" id="ARBA00024889"/>
    </source>
</evidence>
<dbReference type="Proteomes" id="UP000242877">
    <property type="component" value="Unassembled WGS sequence"/>
</dbReference>